<dbReference type="InterPro" id="IPR022712">
    <property type="entry name" value="Beta_Casp"/>
</dbReference>
<dbReference type="EMBL" id="AFHQ01000030">
    <property type="protein sequence ID" value="EGK60152.1"/>
    <property type="molecule type" value="Genomic_DNA"/>
</dbReference>
<evidence type="ECO:0000313" key="5">
    <source>
        <dbReference type="Proteomes" id="UP000004067"/>
    </source>
</evidence>
<evidence type="ECO:0000259" key="3">
    <source>
        <dbReference type="SMART" id="SM01027"/>
    </source>
</evidence>
<name>F5RLM9_9FIRM</name>
<dbReference type="Pfam" id="PF07521">
    <property type="entry name" value="RMMBL"/>
    <property type="match status" value="1"/>
</dbReference>
<dbReference type="AlphaFoldDB" id="F5RLM9"/>
<dbReference type="InterPro" id="IPR036866">
    <property type="entry name" value="RibonucZ/Hydroxyglut_hydro"/>
</dbReference>
<protein>
    <submittedName>
        <fullName evidence="4">Metallo-beta-lactamase</fullName>
    </submittedName>
</protein>
<dbReference type="Pfam" id="PF10996">
    <property type="entry name" value="Beta-Casp"/>
    <property type="match status" value="1"/>
</dbReference>
<sequence length="555" mass="62383">MDSEFYRYKKSLNPKGGCLMRLEFLGAAHVVTGSCYLLHVGDHSYLVDCGMYQGTRRLREMNYEDFPFNPAEIEAVFLTHAHIDHCGRIPRLVREGFRGKIYATRSTCDLVRIMLPDSAHIQESDAELFNRKNARRSEAPITPLYTQADAFAALELFEPVAYQSPLQVDALQLTFRDAGHILGSAIIEMVVEENGQETKLVFSGDLGQPNQPILRDPERIAGTDFLLVESTYGDRVHRDYDKETALLEVIRDTMDRGGNVIIPSFAVGRTQTLLYYFYNLWKAGRLDGDIPIIIDSPLAIQATRVFLKNYEDFDEETIAFFGEQGTIPSFPQVRIAETAAESRALNSAEGSAIILSASGMADAGRVLHHLKHNLWRPESTVLFVGYQAEGSLGRRLVDGIKRVRVLGEEIAVKAQIQVLEGFSAHADAEQIVDWMRSITAPRPAKVFLVHGEGQAQEALKERIQEELGLEVYAPFLGDTVTIQGRSANLIPSNIPSVSVEAEMEDVMRDFDAEYRQLRKAVIRTVVRQPKLMEPIIRTMQKARNYFKKLAAPYNI</sequence>
<evidence type="ECO:0000256" key="1">
    <source>
        <dbReference type="ARBA" id="ARBA00022801"/>
    </source>
</evidence>
<dbReference type="InterPro" id="IPR011108">
    <property type="entry name" value="RMMBL"/>
</dbReference>
<dbReference type="GO" id="GO:0004521">
    <property type="term" value="F:RNA endonuclease activity"/>
    <property type="evidence" value="ECO:0007669"/>
    <property type="project" value="TreeGrafter"/>
</dbReference>
<dbReference type="Pfam" id="PF00753">
    <property type="entry name" value="Lactamase_B"/>
    <property type="match status" value="1"/>
</dbReference>
<keyword evidence="1" id="KW-0378">Hydrolase</keyword>
<dbReference type="STRING" id="888060.HMPREF9081_1165"/>
<keyword evidence="5" id="KW-1185">Reference proteome</keyword>
<evidence type="ECO:0000313" key="4">
    <source>
        <dbReference type="EMBL" id="EGK60152.1"/>
    </source>
</evidence>
<dbReference type="PANTHER" id="PTHR11203">
    <property type="entry name" value="CLEAVAGE AND POLYADENYLATION SPECIFICITY FACTOR FAMILY MEMBER"/>
    <property type="match status" value="1"/>
</dbReference>
<dbReference type="SMART" id="SM00849">
    <property type="entry name" value="Lactamase_B"/>
    <property type="match status" value="1"/>
</dbReference>
<dbReference type="GO" id="GO:0016787">
    <property type="term" value="F:hydrolase activity"/>
    <property type="evidence" value="ECO:0007669"/>
    <property type="project" value="UniProtKB-KW"/>
</dbReference>
<organism evidence="4 5">
    <name type="scientific">Centipeda periodontii DSM 2778</name>
    <dbReference type="NCBI Taxonomy" id="888060"/>
    <lineage>
        <taxon>Bacteria</taxon>
        <taxon>Bacillati</taxon>
        <taxon>Bacillota</taxon>
        <taxon>Negativicutes</taxon>
        <taxon>Selenomonadales</taxon>
        <taxon>Selenomonadaceae</taxon>
        <taxon>Centipeda</taxon>
    </lineage>
</organism>
<dbReference type="SMART" id="SM01027">
    <property type="entry name" value="Beta-Casp"/>
    <property type="match status" value="1"/>
</dbReference>
<proteinExistence type="predicted"/>
<dbReference type="Gene3D" id="3.60.15.10">
    <property type="entry name" value="Ribonuclease Z/Hydroxyacylglutathione hydrolase-like"/>
    <property type="match status" value="1"/>
</dbReference>
<dbReference type="CDD" id="cd16295">
    <property type="entry name" value="TTHA0252-CPSF-like_MBL-fold"/>
    <property type="match status" value="1"/>
</dbReference>
<dbReference type="eggNOG" id="COG1236">
    <property type="taxonomic scope" value="Bacteria"/>
</dbReference>
<dbReference type="PROSITE" id="PS51257">
    <property type="entry name" value="PROKAR_LIPOPROTEIN"/>
    <property type="match status" value="1"/>
</dbReference>
<dbReference type="HOGENOM" id="CLU_009673_5_2_9"/>
<evidence type="ECO:0000259" key="2">
    <source>
        <dbReference type="SMART" id="SM00849"/>
    </source>
</evidence>
<reference evidence="4 5" key="1">
    <citation type="submission" date="2011-04" db="EMBL/GenBank/DDBJ databases">
        <authorList>
            <person name="Muzny D."/>
            <person name="Qin X."/>
            <person name="Deng J."/>
            <person name="Jiang H."/>
            <person name="Liu Y."/>
            <person name="Qu J."/>
            <person name="Song X.-Z."/>
            <person name="Zhang L."/>
            <person name="Thornton R."/>
            <person name="Coyle M."/>
            <person name="Francisco L."/>
            <person name="Jackson L."/>
            <person name="Javaid M."/>
            <person name="Korchina V."/>
            <person name="Kovar C."/>
            <person name="Mata R."/>
            <person name="Mathew T."/>
            <person name="Ngo R."/>
            <person name="Nguyen L."/>
            <person name="Nguyen N."/>
            <person name="Okwuonu G."/>
            <person name="Ongeri F."/>
            <person name="Pham C."/>
            <person name="Simmons D."/>
            <person name="Wilczek-Boney K."/>
            <person name="Hale W."/>
            <person name="Jakkamsetti A."/>
            <person name="Pham P."/>
            <person name="Ruth R."/>
            <person name="San Lucas F."/>
            <person name="Warren J."/>
            <person name="Zhang J."/>
            <person name="Zhao Z."/>
            <person name="Zhou C."/>
            <person name="Zhu D."/>
            <person name="Lee S."/>
            <person name="Bess C."/>
            <person name="Blankenburg K."/>
            <person name="Forbes L."/>
            <person name="Fu Q."/>
            <person name="Gubbala S."/>
            <person name="Hirani K."/>
            <person name="Jayaseelan J.C."/>
            <person name="Lara F."/>
            <person name="Munidasa M."/>
            <person name="Palculict T."/>
            <person name="Patil S."/>
            <person name="Pu L.-L."/>
            <person name="Saada N."/>
            <person name="Tang L."/>
            <person name="Weissenberger G."/>
            <person name="Zhu Y."/>
            <person name="Hemphill L."/>
            <person name="Shang Y."/>
            <person name="Youmans B."/>
            <person name="Ayvaz T."/>
            <person name="Ross M."/>
            <person name="Santibanez J."/>
            <person name="Aqrawi P."/>
            <person name="Gross S."/>
            <person name="Joshi V."/>
            <person name="Fowler G."/>
            <person name="Nazareth L."/>
            <person name="Reid J."/>
            <person name="Worley K."/>
            <person name="Petrosino J."/>
            <person name="Highlander S."/>
            <person name="Gibbs R."/>
        </authorList>
    </citation>
    <scope>NUCLEOTIDE SEQUENCE [LARGE SCALE GENOMIC DNA]</scope>
    <source>
        <strain evidence="4 5">DSM 2778</strain>
    </source>
</reference>
<dbReference type="InterPro" id="IPR001279">
    <property type="entry name" value="Metallo-B-lactamas"/>
</dbReference>
<dbReference type="InterPro" id="IPR050698">
    <property type="entry name" value="MBL"/>
</dbReference>
<dbReference type="SUPFAM" id="SSF56281">
    <property type="entry name" value="Metallo-hydrolase/oxidoreductase"/>
    <property type="match status" value="1"/>
</dbReference>
<gene>
    <name evidence="4" type="ORF">HMPREF9081_1165</name>
</gene>
<dbReference type="PANTHER" id="PTHR11203:SF37">
    <property type="entry name" value="INTEGRATOR COMPLEX SUBUNIT 11"/>
    <property type="match status" value="1"/>
</dbReference>
<dbReference type="Gene3D" id="3.40.50.10890">
    <property type="match status" value="1"/>
</dbReference>
<accession>F5RLM9</accession>
<dbReference type="Proteomes" id="UP000004067">
    <property type="component" value="Unassembled WGS sequence"/>
</dbReference>
<comment type="caution">
    <text evidence="4">The sequence shown here is derived from an EMBL/GenBank/DDBJ whole genome shotgun (WGS) entry which is preliminary data.</text>
</comment>
<feature type="domain" description="Beta-Casp" evidence="3">
    <location>
        <begin position="270"/>
        <end position="396"/>
    </location>
</feature>
<feature type="domain" description="Metallo-beta-lactamase" evidence="2">
    <location>
        <begin position="32"/>
        <end position="265"/>
    </location>
</feature>